<protein>
    <submittedName>
        <fullName evidence="1">Uncharacterized protein</fullName>
    </submittedName>
</protein>
<organism evidence="1 2">
    <name type="scientific">Paludibacterium denitrificans</name>
    <dbReference type="NCBI Taxonomy" id="2675226"/>
    <lineage>
        <taxon>Bacteria</taxon>
        <taxon>Pseudomonadati</taxon>
        <taxon>Pseudomonadota</taxon>
        <taxon>Betaproteobacteria</taxon>
        <taxon>Neisseriales</taxon>
        <taxon>Chromobacteriaceae</taxon>
        <taxon>Paludibacterium</taxon>
    </lineage>
</organism>
<dbReference type="EMBL" id="WLYX01000001">
    <property type="protein sequence ID" value="MTD33410.1"/>
    <property type="molecule type" value="Genomic_DNA"/>
</dbReference>
<proteinExistence type="predicted"/>
<dbReference type="PROSITE" id="PS51257">
    <property type="entry name" value="PROKAR_LIPOPROTEIN"/>
    <property type="match status" value="1"/>
</dbReference>
<dbReference type="Proteomes" id="UP000446658">
    <property type="component" value="Unassembled WGS sequence"/>
</dbReference>
<dbReference type="RefSeq" id="WP_230370325.1">
    <property type="nucleotide sequence ID" value="NZ_WLYX01000001.1"/>
</dbReference>
<evidence type="ECO:0000313" key="1">
    <source>
        <dbReference type="EMBL" id="MTD33410.1"/>
    </source>
</evidence>
<comment type="caution">
    <text evidence="1">The sequence shown here is derived from an EMBL/GenBank/DDBJ whole genome shotgun (WGS) entry which is preliminary data.</text>
</comment>
<sequence>MQTAKLQNTHMSKDARRVASPSYTALAACRVMLAGAAETGAGGRHATFDPIRHAAVLGDTETGTAVTQTNPVDS</sequence>
<name>A0A844GDM7_9NEIS</name>
<reference evidence="1 2" key="1">
    <citation type="submission" date="2019-11" db="EMBL/GenBank/DDBJ databases">
        <title>Draft genome sequence of Paludibacterium sp. dN18-1.</title>
        <authorList>
            <person name="Im W.-T."/>
        </authorList>
    </citation>
    <scope>NUCLEOTIDE SEQUENCE [LARGE SCALE GENOMIC DNA]</scope>
    <source>
        <strain evidence="2">dN 18-1</strain>
    </source>
</reference>
<dbReference type="AlphaFoldDB" id="A0A844GDM7"/>
<gene>
    <name evidence="1" type="ORF">GKE73_10810</name>
</gene>
<accession>A0A844GDM7</accession>
<evidence type="ECO:0000313" key="2">
    <source>
        <dbReference type="Proteomes" id="UP000446658"/>
    </source>
</evidence>
<keyword evidence="2" id="KW-1185">Reference proteome</keyword>